<protein>
    <recommendedName>
        <fullName evidence="5">Secreted protein</fullName>
    </recommendedName>
</protein>
<reference evidence="4" key="1">
    <citation type="submission" date="2014-01" db="EMBL/GenBank/DDBJ databases">
        <title>The Genome Sequence of Anopheles farauti FAR1 (V2).</title>
        <authorList>
            <consortium name="The Broad Institute Genomics Platform"/>
            <person name="Neafsey D.E."/>
            <person name="Besansky N."/>
            <person name="Howell P."/>
            <person name="Walton C."/>
            <person name="Young S.K."/>
            <person name="Zeng Q."/>
            <person name="Gargeya S."/>
            <person name="Fitzgerald M."/>
            <person name="Haas B."/>
            <person name="Abouelleil A."/>
            <person name="Allen A.W."/>
            <person name="Alvarado L."/>
            <person name="Arachchi H.M."/>
            <person name="Berlin A.M."/>
            <person name="Chapman S.B."/>
            <person name="Gainer-Dewar J."/>
            <person name="Goldberg J."/>
            <person name="Griggs A."/>
            <person name="Gujja S."/>
            <person name="Hansen M."/>
            <person name="Howarth C."/>
            <person name="Imamovic A."/>
            <person name="Ireland A."/>
            <person name="Larimer J."/>
            <person name="McCowan C."/>
            <person name="Murphy C."/>
            <person name="Pearson M."/>
            <person name="Poon T.W."/>
            <person name="Priest M."/>
            <person name="Roberts A."/>
            <person name="Saif S."/>
            <person name="Shea T."/>
            <person name="Sisk P."/>
            <person name="Sykes S."/>
            <person name="Wortman J."/>
            <person name="Nusbaum C."/>
            <person name="Birren B."/>
        </authorList>
    </citation>
    <scope>NUCLEOTIDE SEQUENCE [LARGE SCALE GENOMIC DNA]</scope>
    <source>
        <strain evidence="4">FAR1</strain>
    </source>
</reference>
<feature type="chain" id="PRO_5008132703" description="Secreted protein" evidence="2">
    <location>
        <begin position="42"/>
        <end position="153"/>
    </location>
</feature>
<keyword evidence="2" id="KW-0732">Signal</keyword>
<evidence type="ECO:0000313" key="4">
    <source>
        <dbReference type="Proteomes" id="UP000075886"/>
    </source>
</evidence>
<keyword evidence="4" id="KW-1185">Reference proteome</keyword>
<dbReference type="AlphaFoldDB" id="A0A182QCE0"/>
<accession>A0A182QCE0</accession>
<feature type="signal peptide" evidence="2">
    <location>
        <begin position="1"/>
        <end position="41"/>
    </location>
</feature>
<evidence type="ECO:0008006" key="5">
    <source>
        <dbReference type="Google" id="ProtNLM"/>
    </source>
</evidence>
<proteinExistence type="predicted"/>
<name>A0A182QCE0_9DIPT</name>
<feature type="region of interest" description="Disordered" evidence="1">
    <location>
        <begin position="40"/>
        <end position="83"/>
    </location>
</feature>
<evidence type="ECO:0000313" key="3">
    <source>
        <dbReference type="EnsemblMetazoa" id="AFAF007358-PA"/>
    </source>
</evidence>
<dbReference type="EMBL" id="AXCN02001988">
    <property type="status" value="NOT_ANNOTATED_CDS"/>
    <property type="molecule type" value="Genomic_DNA"/>
</dbReference>
<sequence length="153" mass="16743">MRLGMLTIFDGTPPMVILRTGGVDMVLLLLLLGPCCLPTRTDDDNNGPASPYREPSNIERTVGGQASSERKDESPTAKRCSRTTSGWSVHCDYLRHCAATANAPQHNMRRNGKVGGPGDREAHDAVLFVYPKLALRDQTKEIPLKNAHHPSNL</sequence>
<dbReference type="EnsemblMetazoa" id="AFAF007358-RA">
    <property type="protein sequence ID" value="AFAF007358-PA"/>
    <property type="gene ID" value="AFAF007358"/>
</dbReference>
<dbReference type="EMBL" id="AXCN02001989">
    <property type="status" value="NOT_ANNOTATED_CDS"/>
    <property type="molecule type" value="Genomic_DNA"/>
</dbReference>
<evidence type="ECO:0000256" key="1">
    <source>
        <dbReference type="SAM" id="MobiDB-lite"/>
    </source>
</evidence>
<organism evidence="3 4">
    <name type="scientific">Anopheles farauti</name>
    <dbReference type="NCBI Taxonomy" id="69004"/>
    <lineage>
        <taxon>Eukaryota</taxon>
        <taxon>Metazoa</taxon>
        <taxon>Ecdysozoa</taxon>
        <taxon>Arthropoda</taxon>
        <taxon>Hexapoda</taxon>
        <taxon>Insecta</taxon>
        <taxon>Pterygota</taxon>
        <taxon>Neoptera</taxon>
        <taxon>Endopterygota</taxon>
        <taxon>Diptera</taxon>
        <taxon>Nematocera</taxon>
        <taxon>Culicoidea</taxon>
        <taxon>Culicidae</taxon>
        <taxon>Anophelinae</taxon>
        <taxon>Anopheles</taxon>
    </lineage>
</organism>
<evidence type="ECO:0000256" key="2">
    <source>
        <dbReference type="SAM" id="SignalP"/>
    </source>
</evidence>
<reference evidence="3" key="2">
    <citation type="submission" date="2020-05" db="UniProtKB">
        <authorList>
            <consortium name="EnsemblMetazoa"/>
        </authorList>
    </citation>
    <scope>IDENTIFICATION</scope>
    <source>
        <strain evidence="3">FAR1</strain>
    </source>
</reference>
<dbReference type="VEuPathDB" id="VectorBase:AFAF007358"/>
<dbReference type="Proteomes" id="UP000075886">
    <property type="component" value="Unassembled WGS sequence"/>
</dbReference>